<evidence type="ECO:0000313" key="3">
    <source>
        <dbReference type="EMBL" id="KAF2142022.1"/>
    </source>
</evidence>
<evidence type="ECO:0000256" key="2">
    <source>
        <dbReference type="SAM" id="Phobius"/>
    </source>
</evidence>
<gene>
    <name evidence="3" type="ORF">K452DRAFT_287218</name>
</gene>
<dbReference type="Proteomes" id="UP000799438">
    <property type="component" value="Unassembled WGS sequence"/>
</dbReference>
<evidence type="ECO:0000256" key="1">
    <source>
        <dbReference type="SAM" id="MobiDB-lite"/>
    </source>
</evidence>
<dbReference type="RefSeq" id="XP_033397734.1">
    <property type="nucleotide sequence ID" value="XM_033540433.1"/>
</dbReference>
<feature type="transmembrane region" description="Helical" evidence="2">
    <location>
        <begin position="30"/>
        <end position="50"/>
    </location>
</feature>
<dbReference type="GeneID" id="54297929"/>
<keyword evidence="2" id="KW-1133">Transmembrane helix</keyword>
<dbReference type="EMBL" id="ML995485">
    <property type="protein sequence ID" value="KAF2142022.1"/>
    <property type="molecule type" value="Genomic_DNA"/>
</dbReference>
<keyword evidence="4" id="KW-1185">Reference proteome</keyword>
<reference evidence="3" key="1">
    <citation type="journal article" date="2020" name="Stud. Mycol.">
        <title>101 Dothideomycetes genomes: a test case for predicting lifestyles and emergence of pathogens.</title>
        <authorList>
            <person name="Haridas S."/>
            <person name="Albert R."/>
            <person name="Binder M."/>
            <person name="Bloem J."/>
            <person name="Labutti K."/>
            <person name="Salamov A."/>
            <person name="Andreopoulos B."/>
            <person name="Baker S."/>
            <person name="Barry K."/>
            <person name="Bills G."/>
            <person name="Bluhm B."/>
            <person name="Cannon C."/>
            <person name="Castanera R."/>
            <person name="Culley D."/>
            <person name="Daum C."/>
            <person name="Ezra D."/>
            <person name="Gonzalez J."/>
            <person name="Henrissat B."/>
            <person name="Kuo A."/>
            <person name="Liang C."/>
            <person name="Lipzen A."/>
            <person name="Lutzoni F."/>
            <person name="Magnuson J."/>
            <person name="Mondo S."/>
            <person name="Nolan M."/>
            <person name="Ohm R."/>
            <person name="Pangilinan J."/>
            <person name="Park H.-J."/>
            <person name="Ramirez L."/>
            <person name="Alfaro M."/>
            <person name="Sun H."/>
            <person name="Tritt A."/>
            <person name="Yoshinaga Y."/>
            <person name="Zwiers L.-H."/>
            <person name="Turgeon B."/>
            <person name="Goodwin S."/>
            <person name="Spatafora J."/>
            <person name="Crous P."/>
            <person name="Grigoriev I."/>
        </authorList>
    </citation>
    <scope>NUCLEOTIDE SEQUENCE</scope>
    <source>
        <strain evidence="3">CBS 121167</strain>
    </source>
</reference>
<protein>
    <submittedName>
        <fullName evidence="3">Uncharacterized protein</fullName>
    </submittedName>
</protein>
<organism evidence="3 4">
    <name type="scientific">Aplosporella prunicola CBS 121167</name>
    <dbReference type="NCBI Taxonomy" id="1176127"/>
    <lineage>
        <taxon>Eukaryota</taxon>
        <taxon>Fungi</taxon>
        <taxon>Dikarya</taxon>
        <taxon>Ascomycota</taxon>
        <taxon>Pezizomycotina</taxon>
        <taxon>Dothideomycetes</taxon>
        <taxon>Dothideomycetes incertae sedis</taxon>
        <taxon>Botryosphaeriales</taxon>
        <taxon>Aplosporellaceae</taxon>
        <taxon>Aplosporella</taxon>
    </lineage>
</organism>
<feature type="region of interest" description="Disordered" evidence="1">
    <location>
        <begin position="1"/>
        <end position="20"/>
    </location>
</feature>
<name>A0A6A6BCU7_9PEZI</name>
<accession>A0A6A6BCU7</accession>
<keyword evidence="2" id="KW-0472">Membrane</keyword>
<sequence>MPKHASPREQRGAHSATVSARRRIRKRFRYGRRGLTGVVSSLLGYCTLVQGSLRLYTTKGCFNGAVSNLAESHLSVGLHV</sequence>
<proteinExistence type="predicted"/>
<evidence type="ECO:0000313" key="4">
    <source>
        <dbReference type="Proteomes" id="UP000799438"/>
    </source>
</evidence>
<feature type="compositionally biased region" description="Basic and acidic residues" evidence="1">
    <location>
        <begin position="1"/>
        <end position="12"/>
    </location>
</feature>
<keyword evidence="2" id="KW-0812">Transmembrane</keyword>
<dbReference type="AlphaFoldDB" id="A0A6A6BCU7"/>